<name>A0A1G5N4I6_AFIMA</name>
<protein>
    <submittedName>
        <fullName evidence="14">Monovalent cation:H+ antiporter, CPA1 family</fullName>
    </submittedName>
</protein>
<feature type="transmembrane region" description="Helical" evidence="12">
    <location>
        <begin position="388"/>
        <end position="408"/>
    </location>
</feature>
<comment type="subcellular location">
    <subcellularLocation>
        <location evidence="1">Cell membrane</location>
        <topology evidence="1">Multi-pass membrane protein</topology>
    </subcellularLocation>
</comment>
<feature type="transmembrane region" description="Helical" evidence="12">
    <location>
        <begin position="174"/>
        <end position="193"/>
    </location>
</feature>
<keyword evidence="15" id="KW-1185">Reference proteome</keyword>
<feature type="transmembrane region" description="Helical" evidence="12">
    <location>
        <begin position="73"/>
        <end position="94"/>
    </location>
</feature>
<keyword evidence="11" id="KW-0739">Sodium transport</keyword>
<proteinExistence type="inferred from homology"/>
<keyword evidence="5" id="KW-1003">Cell membrane</keyword>
<dbReference type="OrthoDB" id="9774146at2"/>
<evidence type="ECO:0000256" key="8">
    <source>
        <dbReference type="ARBA" id="ARBA00023053"/>
    </source>
</evidence>
<dbReference type="GO" id="GO:0051453">
    <property type="term" value="P:regulation of intracellular pH"/>
    <property type="evidence" value="ECO:0007669"/>
    <property type="project" value="TreeGrafter"/>
</dbReference>
<keyword evidence="6 12" id="KW-0812">Transmembrane</keyword>
<keyword evidence="10 12" id="KW-0472">Membrane</keyword>
<dbReference type="InterPro" id="IPR018422">
    <property type="entry name" value="Cation/H_exchanger_CPA1"/>
</dbReference>
<dbReference type="AlphaFoldDB" id="A0A1G5N4I6"/>
<gene>
    <name evidence="14" type="ORF">SAMN03080610_01505</name>
</gene>
<comment type="similarity">
    <text evidence="2">Belongs to the monovalent cation:proton antiporter 1 (CPA1) transporter (TC 2.A.36) family.</text>
</comment>
<dbReference type="GO" id="GO:0005886">
    <property type="term" value="C:plasma membrane"/>
    <property type="evidence" value="ECO:0007669"/>
    <property type="project" value="UniProtKB-SubCell"/>
</dbReference>
<feature type="transmembrane region" description="Helical" evidence="12">
    <location>
        <begin position="297"/>
        <end position="315"/>
    </location>
</feature>
<dbReference type="InterPro" id="IPR006153">
    <property type="entry name" value="Cation/H_exchanger_TM"/>
</dbReference>
<keyword evidence="7 12" id="KW-1133">Transmembrane helix</keyword>
<evidence type="ECO:0000256" key="3">
    <source>
        <dbReference type="ARBA" id="ARBA00022448"/>
    </source>
</evidence>
<dbReference type="RefSeq" id="WP_092811121.1">
    <property type="nucleotide sequence ID" value="NZ_FMVW01000002.1"/>
</dbReference>
<dbReference type="GO" id="GO:0015386">
    <property type="term" value="F:potassium:proton antiporter activity"/>
    <property type="evidence" value="ECO:0007669"/>
    <property type="project" value="TreeGrafter"/>
</dbReference>
<keyword evidence="4" id="KW-0050">Antiport</keyword>
<dbReference type="GO" id="GO:0098719">
    <property type="term" value="P:sodium ion import across plasma membrane"/>
    <property type="evidence" value="ECO:0007669"/>
    <property type="project" value="TreeGrafter"/>
</dbReference>
<evidence type="ECO:0000313" key="15">
    <source>
        <dbReference type="Proteomes" id="UP000199347"/>
    </source>
</evidence>
<feature type="transmembrane region" description="Helical" evidence="12">
    <location>
        <begin position="321"/>
        <end position="344"/>
    </location>
</feature>
<keyword evidence="8" id="KW-0915">Sodium</keyword>
<evidence type="ECO:0000259" key="13">
    <source>
        <dbReference type="Pfam" id="PF00999"/>
    </source>
</evidence>
<feature type="transmembrane region" description="Helical" evidence="12">
    <location>
        <begin position="32"/>
        <end position="52"/>
    </location>
</feature>
<evidence type="ECO:0000256" key="6">
    <source>
        <dbReference type="ARBA" id="ARBA00022692"/>
    </source>
</evidence>
<keyword evidence="9" id="KW-0406">Ion transport</keyword>
<feature type="transmembrane region" description="Helical" evidence="12">
    <location>
        <begin position="356"/>
        <end position="376"/>
    </location>
</feature>
<reference evidence="14 15" key="1">
    <citation type="submission" date="2016-10" db="EMBL/GenBank/DDBJ databases">
        <authorList>
            <person name="de Groot N.N."/>
        </authorList>
    </citation>
    <scope>NUCLEOTIDE SEQUENCE [LARGE SCALE GENOMIC DNA]</scope>
    <source>
        <strain evidence="14 15">DSM 2698</strain>
    </source>
</reference>
<evidence type="ECO:0000313" key="14">
    <source>
        <dbReference type="EMBL" id="SCZ32303.1"/>
    </source>
</evidence>
<dbReference type="Gene3D" id="6.10.140.1330">
    <property type="match status" value="1"/>
</dbReference>
<dbReference type="EMBL" id="FMVW01000002">
    <property type="protein sequence ID" value="SCZ32303.1"/>
    <property type="molecule type" value="Genomic_DNA"/>
</dbReference>
<dbReference type="Pfam" id="PF00999">
    <property type="entry name" value="Na_H_Exchanger"/>
    <property type="match status" value="1"/>
</dbReference>
<evidence type="ECO:0000256" key="9">
    <source>
        <dbReference type="ARBA" id="ARBA00023065"/>
    </source>
</evidence>
<feature type="transmembrane region" description="Helical" evidence="12">
    <location>
        <begin position="100"/>
        <end position="122"/>
    </location>
</feature>
<dbReference type="GO" id="GO:0015385">
    <property type="term" value="F:sodium:proton antiporter activity"/>
    <property type="evidence" value="ECO:0007669"/>
    <property type="project" value="InterPro"/>
</dbReference>
<feature type="transmembrane region" description="Helical" evidence="12">
    <location>
        <begin position="205"/>
        <end position="228"/>
    </location>
</feature>
<accession>A0A1G5N4I6</accession>
<feature type="transmembrane region" description="Helical" evidence="12">
    <location>
        <begin position="7"/>
        <end position="26"/>
    </location>
</feature>
<evidence type="ECO:0000256" key="10">
    <source>
        <dbReference type="ARBA" id="ARBA00023136"/>
    </source>
</evidence>
<sequence>MLSLFDISALLLVLSALFGWVNVRFIRLPHTIGMLLMALFASLAIVAFDVVIPGSHVREAFTQTIRQIDFFDTLMHGMLAFLLFAGALHVDFGLLKSERWAVGLMASLGVLISTVIIGFGFYFGANLLGVDLSLPWAFVFGALISPTDPVAVLSLLKSVRVPESLEVKIAGESLFNDGVGIVVFTVLLAIAAGGGEIEPLHIGEIFLLEAGGGALLGFVGGWIAVRLMQSIDHYPVEILLSLALVTGLYAVALALHMSGPIAVVVAGLLVGNRGQRTAMSEETKTYLFHFWEVIDELLNSVLFLLIGLEVLIVAMDPELALFAVATIPLVLVARLISVFLPITLLSLKRTFTSGSIAVLTWGGVRGGISVALALSLPDVPAKQPILLTTYAVVIFSIVVQGLTIRSLIRRVVFT</sequence>
<evidence type="ECO:0000256" key="4">
    <source>
        <dbReference type="ARBA" id="ARBA00022449"/>
    </source>
</evidence>
<evidence type="ECO:0000256" key="7">
    <source>
        <dbReference type="ARBA" id="ARBA00022989"/>
    </source>
</evidence>
<feature type="transmembrane region" description="Helical" evidence="12">
    <location>
        <begin position="134"/>
        <end position="154"/>
    </location>
</feature>
<dbReference type="PANTHER" id="PTHR10110:SF195">
    <property type="entry name" value="NA(+)_H(+) ANTIPORTER NHAS2"/>
    <property type="match status" value="1"/>
</dbReference>
<organism evidence="14 15">
    <name type="scientific">Afifella marina DSM 2698</name>
    <dbReference type="NCBI Taxonomy" id="1120955"/>
    <lineage>
        <taxon>Bacteria</taxon>
        <taxon>Pseudomonadati</taxon>
        <taxon>Pseudomonadota</taxon>
        <taxon>Alphaproteobacteria</taxon>
        <taxon>Hyphomicrobiales</taxon>
        <taxon>Afifellaceae</taxon>
        <taxon>Afifella</taxon>
    </lineage>
</organism>
<evidence type="ECO:0000256" key="12">
    <source>
        <dbReference type="SAM" id="Phobius"/>
    </source>
</evidence>
<evidence type="ECO:0000256" key="5">
    <source>
        <dbReference type="ARBA" id="ARBA00022475"/>
    </source>
</evidence>
<evidence type="ECO:0000256" key="1">
    <source>
        <dbReference type="ARBA" id="ARBA00004651"/>
    </source>
</evidence>
<dbReference type="STRING" id="1120955.SAMN03080610_01505"/>
<evidence type="ECO:0000256" key="2">
    <source>
        <dbReference type="ARBA" id="ARBA00007367"/>
    </source>
</evidence>
<dbReference type="Proteomes" id="UP000199347">
    <property type="component" value="Unassembled WGS sequence"/>
</dbReference>
<evidence type="ECO:0000256" key="11">
    <source>
        <dbReference type="ARBA" id="ARBA00023201"/>
    </source>
</evidence>
<keyword evidence="3" id="KW-0813">Transport</keyword>
<feature type="domain" description="Cation/H+ exchanger transmembrane" evidence="13">
    <location>
        <begin position="14"/>
        <end position="408"/>
    </location>
</feature>
<feature type="transmembrane region" description="Helical" evidence="12">
    <location>
        <begin position="248"/>
        <end position="270"/>
    </location>
</feature>
<dbReference type="PANTHER" id="PTHR10110">
    <property type="entry name" value="SODIUM/HYDROGEN EXCHANGER"/>
    <property type="match status" value="1"/>
</dbReference>